<dbReference type="Proteomes" id="UP001165136">
    <property type="component" value="Unassembled WGS sequence"/>
</dbReference>
<comment type="caution">
    <text evidence="2">The sequence shown here is derived from an EMBL/GenBank/DDBJ whole genome shotgun (WGS) entry which is preliminary data.</text>
</comment>
<dbReference type="InterPro" id="IPR036866">
    <property type="entry name" value="RibonucZ/Hydroxyglut_hydro"/>
</dbReference>
<dbReference type="GO" id="GO:0016787">
    <property type="term" value="F:hydrolase activity"/>
    <property type="evidence" value="ECO:0007669"/>
    <property type="project" value="UniProtKB-KW"/>
</dbReference>
<keyword evidence="2" id="KW-0378">Hydrolase</keyword>
<organism evidence="2 3">
    <name type="scientific">Amycolatopsis taiwanensis</name>
    <dbReference type="NCBI Taxonomy" id="342230"/>
    <lineage>
        <taxon>Bacteria</taxon>
        <taxon>Bacillati</taxon>
        <taxon>Actinomycetota</taxon>
        <taxon>Actinomycetes</taxon>
        <taxon>Pseudonocardiales</taxon>
        <taxon>Pseudonocardiaceae</taxon>
        <taxon>Amycolatopsis</taxon>
    </lineage>
</organism>
<dbReference type="SUPFAM" id="SSF56281">
    <property type="entry name" value="Metallo-hydrolase/oxidoreductase"/>
    <property type="match status" value="1"/>
</dbReference>
<evidence type="ECO:0000313" key="3">
    <source>
        <dbReference type="Proteomes" id="UP001165136"/>
    </source>
</evidence>
<evidence type="ECO:0000313" key="2">
    <source>
        <dbReference type="EMBL" id="GLY66957.1"/>
    </source>
</evidence>
<keyword evidence="3" id="KW-1185">Reference proteome</keyword>
<gene>
    <name evidence="2" type="ORF">Atai01_35760</name>
</gene>
<feature type="domain" description="Metallo-beta-lactamase" evidence="1">
    <location>
        <begin position="124"/>
        <end position="296"/>
    </location>
</feature>
<dbReference type="InterPro" id="IPR001279">
    <property type="entry name" value="Metallo-B-lactamas"/>
</dbReference>
<proteinExistence type="predicted"/>
<dbReference type="SMART" id="SM00849">
    <property type="entry name" value="Lactamase_B"/>
    <property type="match status" value="1"/>
</dbReference>
<reference evidence="2" key="1">
    <citation type="submission" date="2023-03" db="EMBL/GenBank/DDBJ databases">
        <title>Amycolatopsis taiwanensis NBRC 103393.</title>
        <authorList>
            <person name="Ichikawa N."/>
            <person name="Sato H."/>
            <person name="Tonouchi N."/>
        </authorList>
    </citation>
    <scope>NUCLEOTIDE SEQUENCE</scope>
    <source>
        <strain evidence="2">NBRC 103393</strain>
    </source>
</reference>
<dbReference type="Gene3D" id="3.60.15.10">
    <property type="entry name" value="Ribonuclease Z/Hydroxyacylglutathione hydrolase-like"/>
    <property type="match status" value="1"/>
</dbReference>
<dbReference type="AlphaFoldDB" id="A0A9W6R3L2"/>
<evidence type="ECO:0000259" key="1">
    <source>
        <dbReference type="SMART" id="SM00849"/>
    </source>
</evidence>
<dbReference type="PANTHER" id="PTHR36839:SF1">
    <property type="entry name" value="METALLO-BETA-LACTAMASE FAMILY PROTEIN (AFU_ORTHOLOGUE AFUA_5G12770)"/>
    <property type="match status" value="1"/>
</dbReference>
<accession>A0A9W6R3L2</accession>
<name>A0A9W6R3L2_9PSEU</name>
<dbReference type="PANTHER" id="PTHR36839">
    <property type="entry name" value="METALLO-BETA-LACTAMASE FAMILY PROTEIN (AFU_ORTHOLOGUE AFUA_5G12770)"/>
    <property type="match status" value="1"/>
</dbReference>
<sequence>MNPELGVLKPELSVLKRGHSVLKPELGDLRRGHGVGLDLDLDRGVRVVGMTVWICGTCGVEHPDTDQPPSGTCEICADERQWVPTTGQVWTTLEKLAADGHQLVHEEVEPGIHRLNRDPRFGIGQWTYLAQTSQGNLMWDPPNHFDEPLAAKIDELGGAALIVASHPHMYGSQVSWSHHLGRIPVLVHSADRSWVQREDPVIREWSGAEEVLPGVTIIAAGGHFPGSAVAHIASGSGGAGTLLTGDTVVPVAAAGWVTFMRSYPNDIPLSAGLVRRIVERLEPYEFDRLYGLLGGAVLSDAKGAVRRSAERYIGWVSGANDHLG</sequence>
<dbReference type="EMBL" id="BSTI01000007">
    <property type="protein sequence ID" value="GLY66957.1"/>
    <property type="molecule type" value="Genomic_DNA"/>
</dbReference>
<protein>
    <submittedName>
        <fullName evidence="2">Hydrolase</fullName>
    </submittedName>
</protein>